<name>A0ABQ4KVR5_SIMTE</name>
<feature type="transmembrane region" description="Helical" evidence="1">
    <location>
        <begin position="32"/>
        <end position="55"/>
    </location>
</feature>
<keyword evidence="1" id="KW-1133">Transmembrane helix</keyword>
<sequence>MSKRNKTKIIIYLVIYASFWFVAFRLDSKLIFGFLIVITTIFSLMGLLIFALRLLGKDLKKEKPDSNGSLYDWTSNIAGAHNLINFLLKDENSTSDIMRNIMVIKDRLENYCENDITKLRLLKAYFEAVSSNKTKSLYFKTIMTVFIGGVLASFRIRSQSDNELLIMFFNIKMDSIMDLFIIFISVLLMIIFFLDGMTVGKNRINLICNILEQCIEEREKIKSPNNK</sequence>
<protein>
    <recommendedName>
        <fullName evidence="4">MotA/TolQ/ExbB proton channel domain-containing protein</fullName>
    </recommendedName>
</protein>
<organism evidence="2 3">
    <name type="scientific">Siminovitchia terrae</name>
    <name type="common">Bacillus terrae</name>
    <dbReference type="NCBI Taxonomy" id="1914933"/>
    <lineage>
        <taxon>Bacteria</taxon>
        <taxon>Bacillati</taxon>
        <taxon>Bacillota</taxon>
        <taxon>Bacilli</taxon>
        <taxon>Bacillales</taxon>
        <taxon>Bacillaceae</taxon>
        <taxon>Siminovitchia</taxon>
    </lineage>
</organism>
<reference evidence="2 3" key="1">
    <citation type="submission" date="2021-03" db="EMBL/GenBank/DDBJ databases">
        <title>Antimicrobial resistance genes in bacteria isolated from Japanese honey, and their potential for conferring macrolide and lincosamide resistance in the American foulbrood pathogen Paenibacillus larvae.</title>
        <authorList>
            <person name="Okamoto M."/>
            <person name="Kumagai M."/>
            <person name="Kanamori H."/>
            <person name="Takamatsu D."/>
        </authorList>
    </citation>
    <scope>NUCLEOTIDE SEQUENCE [LARGE SCALE GENOMIC DNA]</scope>
    <source>
        <strain evidence="2 3">J6TS1</strain>
    </source>
</reference>
<gene>
    <name evidence="2" type="ORF">J6TS1_19930</name>
</gene>
<evidence type="ECO:0000313" key="2">
    <source>
        <dbReference type="EMBL" id="GIN96123.1"/>
    </source>
</evidence>
<keyword evidence="3" id="KW-1185">Reference proteome</keyword>
<feature type="transmembrane region" description="Helical" evidence="1">
    <location>
        <begin position="137"/>
        <end position="156"/>
    </location>
</feature>
<evidence type="ECO:0000256" key="1">
    <source>
        <dbReference type="SAM" id="Phobius"/>
    </source>
</evidence>
<keyword evidence="1" id="KW-0812">Transmembrane</keyword>
<keyword evidence="1" id="KW-0472">Membrane</keyword>
<evidence type="ECO:0008006" key="4">
    <source>
        <dbReference type="Google" id="ProtNLM"/>
    </source>
</evidence>
<feature type="transmembrane region" description="Helical" evidence="1">
    <location>
        <begin position="176"/>
        <end position="194"/>
    </location>
</feature>
<comment type="caution">
    <text evidence="2">The sequence shown here is derived from an EMBL/GenBank/DDBJ whole genome shotgun (WGS) entry which is preliminary data.</text>
</comment>
<proteinExistence type="predicted"/>
<dbReference type="RefSeq" id="WP_213020401.1">
    <property type="nucleotide sequence ID" value="NZ_BORJ01000004.1"/>
</dbReference>
<dbReference type="EMBL" id="BORJ01000004">
    <property type="protein sequence ID" value="GIN96123.1"/>
    <property type="molecule type" value="Genomic_DNA"/>
</dbReference>
<feature type="transmembrane region" description="Helical" evidence="1">
    <location>
        <begin position="9"/>
        <end position="26"/>
    </location>
</feature>
<evidence type="ECO:0000313" key="3">
    <source>
        <dbReference type="Proteomes" id="UP000680670"/>
    </source>
</evidence>
<accession>A0ABQ4KVR5</accession>
<dbReference type="Proteomes" id="UP000680670">
    <property type="component" value="Unassembled WGS sequence"/>
</dbReference>